<evidence type="ECO:0000313" key="2">
    <source>
        <dbReference type="Proteomes" id="UP000298390"/>
    </source>
</evidence>
<reference evidence="1 2" key="1">
    <citation type="submission" date="2019-01" db="EMBL/GenBank/DDBJ databases">
        <title>Genome sequencing of the rare red list fungi Fomitopsis rosea.</title>
        <authorList>
            <person name="Buettner E."/>
            <person name="Kellner H."/>
        </authorList>
    </citation>
    <scope>NUCLEOTIDE SEQUENCE [LARGE SCALE GENOMIC DNA]</scope>
    <source>
        <strain evidence="1 2">DSM 105464</strain>
    </source>
</reference>
<dbReference type="Proteomes" id="UP000298390">
    <property type="component" value="Unassembled WGS sequence"/>
</dbReference>
<dbReference type="InterPro" id="IPR004000">
    <property type="entry name" value="Actin"/>
</dbReference>
<accession>A0A4Y9YZF6</accession>
<name>A0A4Y9YZF6_9APHY</name>
<dbReference type="PRINTS" id="PR00190">
    <property type="entry name" value="ACTIN"/>
</dbReference>
<organism evidence="1 2">
    <name type="scientific">Rhodofomes roseus</name>
    <dbReference type="NCBI Taxonomy" id="34475"/>
    <lineage>
        <taxon>Eukaryota</taxon>
        <taxon>Fungi</taxon>
        <taxon>Dikarya</taxon>
        <taxon>Basidiomycota</taxon>
        <taxon>Agaricomycotina</taxon>
        <taxon>Agaricomycetes</taxon>
        <taxon>Polyporales</taxon>
        <taxon>Rhodofomes</taxon>
    </lineage>
</organism>
<sequence length="55" mass="6449">MKKIWHHTFCNELRDAPEEPPCSPLSDRYLKAARDKMTRPMCETFNASTQAILRL</sequence>
<protein>
    <submittedName>
        <fullName evidence="1">Uncharacterized protein</fullName>
    </submittedName>
</protein>
<dbReference type="EMBL" id="SEKV01000062">
    <property type="protein sequence ID" value="TFY67137.1"/>
    <property type="molecule type" value="Genomic_DNA"/>
</dbReference>
<evidence type="ECO:0000313" key="1">
    <source>
        <dbReference type="EMBL" id="TFY67137.1"/>
    </source>
</evidence>
<dbReference type="Gene3D" id="3.30.420.40">
    <property type="match status" value="1"/>
</dbReference>
<proteinExistence type="predicted"/>
<dbReference type="AlphaFoldDB" id="A0A4Y9YZF6"/>
<comment type="caution">
    <text evidence="1">The sequence shown here is derived from an EMBL/GenBank/DDBJ whole genome shotgun (WGS) entry which is preliminary data.</text>
</comment>
<gene>
    <name evidence="1" type="ORF">EVJ58_g1826</name>
</gene>
<dbReference type="STRING" id="34475.A0A4Y9YZF6"/>